<organism evidence="1">
    <name type="scientific">marine sediment metagenome</name>
    <dbReference type="NCBI Taxonomy" id="412755"/>
    <lineage>
        <taxon>unclassified sequences</taxon>
        <taxon>metagenomes</taxon>
        <taxon>ecological metagenomes</taxon>
    </lineage>
</organism>
<evidence type="ECO:0000313" key="1">
    <source>
        <dbReference type="EMBL" id="KKN63512.1"/>
    </source>
</evidence>
<gene>
    <name evidence="1" type="ORF">LCGC14_0501020</name>
</gene>
<protein>
    <submittedName>
        <fullName evidence="1">Uncharacterized protein</fullName>
    </submittedName>
</protein>
<accession>A0A0F9SMB8</accession>
<reference evidence="1" key="1">
    <citation type="journal article" date="2015" name="Nature">
        <title>Complex archaea that bridge the gap between prokaryotes and eukaryotes.</title>
        <authorList>
            <person name="Spang A."/>
            <person name="Saw J.H."/>
            <person name="Jorgensen S.L."/>
            <person name="Zaremba-Niedzwiedzka K."/>
            <person name="Martijn J."/>
            <person name="Lind A.E."/>
            <person name="van Eijk R."/>
            <person name="Schleper C."/>
            <person name="Guy L."/>
            <person name="Ettema T.J."/>
        </authorList>
    </citation>
    <scope>NUCLEOTIDE SEQUENCE</scope>
</reference>
<proteinExistence type="predicted"/>
<dbReference type="AlphaFoldDB" id="A0A0F9SMB8"/>
<dbReference type="EMBL" id="LAZR01000587">
    <property type="protein sequence ID" value="KKN63512.1"/>
    <property type="molecule type" value="Genomic_DNA"/>
</dbReference>
<name>A0A0F9SMB8_9ZZZZ</name>
<sequence length="258" mass="29737">MENIKYTTDGKKVVVIGNLNSQEKIVQEIFIIGGQEIPSGENFVVKTLHDSPAISWKETRTKEIKKQYEEKQKECFNAIKVLEDNYKKVKDVLSSKTAYLREVINKVALESFDLLVDFLNGDIKYMVSDSYDPELIEYKDFRCDYDKNKLKLITLFGSDDGTLNWGINSYSDGSGSNKMYYAFNNREDALAKLEEVILAKGRITENIIKTAKKHNIELDAKKVKEFKDKMVKTRLKNIESSKKEIEKFESAINDIKNL</sequence>
<comment type="caution">
    <text evidence="1">The sequence shown here is derived from an EMBL/GenBank/DDBJ whole genome shotgun (WGS) entry which is preliminary data.</text>
</comment>